<dbReference type="Pfam" id="PF12508">
    <property type="entry name" value="Transposon_TraM"/>
    <property type="match status" value="1"/>
</dbReference>
<accession>A0A9D9HEM9</accession>
<sequence>MNRKQKDLHLLSLPVFALMSVCFWVLGGGSGAGAVLTEDSESINTALPVAADRELSGGRLDAMRDADERESKLRRRLRMQDNSFDWLDAVGQRGEDSTVRAAVSGLPLRDLNNDVPEVNDRPRKPAAADRQRKEKGRDKRKEEMMRKKREQIEQSLGLDLATYAHGELEESADTAYNAAGTPAPEPSAPRRGFYGLGNREQYDDGHIKAVVHGLHKDVTNGSIIKLRLLESVKAGEVEIPRNTFVYGKLGFSSGRAMVRIENINFRDRIVPFSGSLYDRDGFEGLYVPDNIISETKKNAASQAVSSTDLKLNSPMAMVNSAANAVTGAVKSALGTSVREVKITISSNYLITIKRNDDK</sequence>
<reference evidence="3" key="1">
    <citation type="submission" date="2020-10" db="EMBL/GenBank/DDBJ databases">
        <authorList>
            <person name="Gilroy R."/>
        </authorList>
    </citation>
    <scope>NUCLEOTIDE SEQUENCE</scope>
    <source>
        <strain evidence="3">D3-1215</strain>
    </source>
</reference>
<organism evidence="3 4">
    <name type="scientific">Candidatus Enterocola intestinipullorum</name>
    <dbReference type="NCBI Taxonomy" id="2840783"/>
    <lineage>
        <taxon>Bacteria</taxon>
        <taxon>Pseudomonadati</taxon>
        <taxon>Bacteroidota</taxon>
        <taxon>Bacteroidia</taxon>
        <taxon>Bacteroidales</taxon>
        <taxon>Candidatus Enterocola</taxon>
    </lineage>
</organism>
<dbReference type="EMBL" id="JADIMR010000091">
    <property type="protein sequence ID" value="MBO8447303.1"/>
    <property type="molecule type" value="Genomic_DNA"/>
</dbReference>
<comment type="caution">
    <text evidence="3">The sequence shown here is derived from an EMBL/GenBank/DDBJ whole genome shotgun (WGS) entry which is preliminary data.</text>
</comment>
<evidence type="ECO:0000256" key="1">
    <source>
        <dbReference type="SAM" id="MobiDB-lite"/>
    </source>
</evidence>
<protein>
    <submittedName>
        <fullName evidence="3">Conjugative transposon protein TraM</fullName>
    </submittedName>
</protein>
<proteinExistence type="predicted"/>
<reference evidence="3" key="2">
    <citation type="journal article" date="2021" name="PeerJ">
        <title>Extensive microbial diversity within the chicken gut microbiome revealed by metagenomics and culture.</title>
        <authorList>
            <person name="Gilroy R."/>
            <person name="Ravi A."/>
            <person name="Getino M."/>
            <person name="Pursley I."/>
            <person name="Horton D.L."/>
            <person name="Alikhan N.F."/>
            <person name="Baker D."/>
            <person name="Gharbi K."/>
            <person name="Hall N."/>
            <person name="Watson M."/>
            <person name="Adriaenssens E.M."/>
            <person name="Foster-Nyarko E."/>
            <person name="Jarju S."/>
            <person name="Secka A."/>
            <person name="Antonio M."/>
            <person name="Oren A."/>
            <person name="Chaudhuri R.R."/>
            <person name="La Ragione R."/>
            <person name="Hildebrand F."/>
            <person name="Pallen M.J."/>
        </authorList>
    </citation>
    <scope>NUCLEOTIDE SEQUENCE</scope>
    <source>
        <strain evidence="3">D3-1215</strain>
    </source>
</reference>
<evidence type="ECO:0000313" key="4">
    <source>
        <dbReference type="Proteomes" id="UP000823637"/>
    </source>
</evidence>
<feature type="compositionally biased region" description="Basic and acidic residues" evidence="1">
    <location>
        <begin position="118"/>
        <end position="145"/>
    </location>
</feature>
<feature type="domain" description="Conjugative transposon TraM C-terminal" evidence="2">
    <location>
        <begin position="207"/>
        <end position="352"/>
    </location>
</feature>
<gene>
    <name evidence="3" type="primary">traM</name>
    <name evidence="3" type="ORF">IAC32_06120</name>
</gene>
<evidence type="ECO:0000313" key="3">
    <source>
        <dbReference type="EMBL" id="MBO8447303.1"/>
    </source>
</evidence>
<dbReference type="InterPro" id="IPR055407">
    <property type="entry name" value="TraM_C"/>
</dbReference>
<feature type="region of interest" description="Disordered" evidence="1">
    <location>
        <begin position="177"/>
        <end position="196"/>
    </location>
</feature>
<feature type="region of interest" description="Disordered" evidence="1">
    <location>
        <begin position="111"/>
        <end position="149"/>
    </location>
</feature>
<name>A0A9D9HEM9_9BACT</name>
<dbReference type="AlphaFoldDB" id="A0A9D9HEM9"/>
<evidence type="ECO:0000259" key="2">
    <source>
        <dbReference type="Pfam" id="PF12508"/>
    </source>
</evidence>
<dbReference type="Proteomes" id="UP000823637">
    <property type="component" value="Unassembled WGS sequence"/>
</dbReference>